<name>A0A2P2JET3_RHIMU</name>
<reference evidence="1" key="1">
    <citation type="submission" date="2018-02" db="EMBL/GenBank/DDBJ databases">
        <title>Rhizophora mucronata_Transcriptome.</title>
        <authorList>
            <person name="Meera S.P."/>
            <person name="Sreeshan A."/>
            <person name="Augustine A."/>
        </authorList>
    </citation>
    <scope>NUCLEOTIDE SEQUENCE</scope>
    <source>
        <tissue evidence="1">Leaf</tissue>
    </source>
</reference>
<protein>
    <submittedName>
        <fullName evidence="1">Uncharacterized protein</fullName>
    </submittedName>
</protein>
<dbReference type="EMBL" id="GGEC01011477">
    <property type="protein sequence ID" value="MBW91960.1"/>
    <property type="molecule type" value="Transcribed_RNA"/>
</dbReference>
<proteinExistence type="predicted"/>
<organism evidence="1">
    <name type="scientific">Rhizophora mucronata</name>
    <name type="common">Asiatic mangrove</name>
    <dbReference type="NCBI Taxonomy" id="61149"/>
    <lineage>
        <taxon>Eukaryota</taxon>
        <taxon>Viridiplantae</taxon>
        <taxon>Streptophyta</taxon>
        <taxon>Embryophyta</taxon>
        <taxon>Tracheophyta</taxon>
        <taxon>Spermatophyta</taxon>
        <taxon>Magnoliopsida</taxon>
        <taxon>eudicotyledons</taxon>
        <taxon>Gunneridae</taxon>
        <taxon>Pentapetalae</taxon>
        <taxon>rosids</taxon>
        <taxon>fabids</taxon>
        <taxon>Malpighiales</taxon>
        <taxon>Rhizophoraceae</taxon>
        <taxon>Rhizophora</taxon>
    </lineage>
</organism>
<evidence type="ECO:0000313" key="1">
    <source>
        <dbReference type="EMBL" id="MBW91960.1"/>
    </source>
</evidence>
<sequence length="27" mass="3322">MDNMGYRFVYAPFFLYVKLLYEVASHF</sequence>
<dbReference type="AlphaFoldDB" id="A0A2P2JET3"/>
<accession>A0A2P2JET3</accession>